<evidence type="ECO:0000313" key="5">
    <source>
        <dbReference type="Proteomes" id="UP001214530"/>
    </source>
</evidence>
<dbReference type="EMBL" id="CP119313">
    <property type="protein sequence ID" value="WEK18295.1"/>
    <property type="molecule type" value="Genomic_DNA"/>
</dbReference>
<dbReference type="InterPro" id="IPR032508">
    <property type="entry name" value="FecR_C"/>
</dbReference>
<dbReference type="PANTHER" id="PTHR30273:SF2">
    <property type="entry name" value="PROTEIN FECR"/>
    <property type="match status" value="1"/>
</dbReference>
<dbReference type="InterPro" id="IPR006860">
    <property type="entry name" value="FecR"/>
</dbReference>
<sequence length="391" mass="42856">MNKEEAKGLAKKFLAGEATAEEKRKLHDWSALNADNEPEVIFTSKPENAEDVKSRLFDGIQSKITTGNLPEYHSHINTKSWYRMVAAAAILLIVGASVLFKAGTGSLFTGDLADAKNIAVGKNTATLTLSNGKQINLSDALNGQLADEHGISIHKTSDGQLVYEVKGESVAGGNENRLNMISTPKGGQYQVVLPDGSKVWLNAASSIKFSSDFAGLNQRKVQLIGEAYFEVTKDRSHPFIVQTNKQDVEVLGTHFNINAYGDEDKTKTTLLEGSVRVSLADYSNASHAFAILKPGQQAVLADGSIKINQADIEEAVAWKNGYFKFNSESLSSIMRKLSRWYDVEVIYKGEISKDRFGGTISRYKNVADVLEMLESTKLVKFKVEGRKIIVI</sequence>
<dbReference type="Proteomes" id="UP001214530">
    <property type="component" value="Chromosome"/>
</dbReference>
<evidence type="ECO:0000259" key="3">
    <source>
        <dbReference type="Pfam" id="PF16344"/>
    </source>
</evidence>
<keyword evidence="1" id="KW-1133">Transmembrane helix</keyword>
<dbReference type="Gene3D" id="2.60.120.1440">
    <property type="match status" value="1"/>
</dbReference>
<dbReference type="InterPro" id="IPR012373">
    <property type="entry name" value="Ferrdict_sens_TM"/>
</dbReference>
<dbReference type="AlphaFoldDB" id="A0AAJ5W715"/>
<accession>A0AAJ5W715</accession>
<proteinExistence type="predicted"/>
<keyword evidence="1" id="KW-0812">Transmembrane</keyword>
<name>A0AAJ5W715_9SPHI</name>
<protein>
    <submittedName>
        <fullName evidence="4">DUF4974 domain-containing protein</fullName>
    </submittedName>
</protein>
<evidence type="ECO:0000259" key="2">
    <source>
        <dbReference type="Pfam" id="PF04773"/>
    </source>
</evidence>
<dbReference type="Pfam" id="PF04773">
    <property type="entry name" value="FecR"/>
    <property type="match status" value="1"/>
</dbReference>
<feature type="domain" description="Protein FecR C-terminal" evidence="3">
    <location>
        <begin position="322"/>
        <end position="390"/>
    </location>
</feature>
<dbReference type="Pfam" id="PF16344">
    <property type="entry name" value="FecR_C"/>
    <property type="match status" value="1"/>
</dbReference>
<feature type="domain" description="FecR protein" evidence="2">
    <location>
        <begin position="181"/>
        <end position="276"/>
    </location>
</feature>
<dbReference type="GO" id="GO:0016989">
    <property type="term" value="F:sigma factor antagonist activity"/>
    <property type="evidence" value="ECO:0007669"/>
    <property type="project" value="TreeGrafter"/>
</dbReference>
<dbReference type="PANTHER" id="PTHR30273">
    <property type="entry name" value="PERIPLASMIC SIGNAL SENSOR AND SIGMA FACTOR ACTIVATOR FECR-RELATED"/>
    <property type="match status" value="1"/>
</dbReference>
<dbReference type="Gene3D" id="3.55.50.30">
    <property type="match status" value="1"/>
</dbReference>
<reference evidence="4" key="1">
    <citation type="submission" date="2023-03" db="EMBL/GenBank/DDBJ databases">
        <title>Andean soil-derived lignocellulolytic bacterial consortium as a source of novel taxa and putative plastic-active enzymes.</title>
        <authorList>
            <person name="Diaz-Garcia L."/>
            <person name="Chuvochina M."/>
            <person name="Feuerriegel G."/>
            <person name="Bunk B."/>
            <person name="Sproer C."/>
            <person name="Streit W.R."/>
            <person name="Rodriguez L.M."/>
            <person name="Overmann J."/>
            <person name="Jimenez D.J."/>
        </authorList>
    </citation>
    <scope>NUCLEOTIDE SEQUENCE</scope>
    <source>
        <strain evidence="4">MAG 3858</strain>
    </source>
</reference>
<evidence type="ECO:0000313" key="4">
    <source>
        <dbReference type="EMBL" id="WEK18295.1"/>
    </source>
</evidence>
<organism evidence="4 5">
    <name type="scientific">Candidatus Pedobacter colombiensis</name>
    <dbReference type="NCBI Taxonomy" id="3121371"/>
    <lineage>
        <taxon>Bacteria</taxon>
        <taxon>Pseudomonadati</taxon>
        <taxon>Bacteroidota</taxon>
        <taxon>Sphingobacteriia</taxon>
        <taxon>Sphingobacteriales</taxon>
        <taxon>Sphingobacteriaceae</taxon>
        <taxon>Pedobacter</taxon>
    </lineage>
</organism>
<keyword evidence="1" id="KW-0472">Membrane</keyword>
<feature type="transmembrane region" description="Helical" evidence="1">
    <location>
        <begin position="81"/>
        <end position="100"/>
    </location>
</feature>
<dbReference type="FunFam" id="2.60.120.1440:FF:000001">
    <property type="entry name" value="Putative anti-sigma factor"/>
    <property type="match status" value="1"/>
</dbReference>
<gene>
    <name evidence="4" type="ORF">P0Y49_16005</name>
</gene>
<evidence type="ECO:0000256" key="1">
    <source>
        <dbReference type="SAM" id="Phobius"/>
    </source>
</evidence>